<dbReference type="Gene3D" id="3.30.2020.10">
    <property type="entry name" value="NE0471-like N-terminal domain"/>
    <property type="match status" value="1"/>
</dbReference>
<dbReference type="AlphaFoldDB" id="A0AAU0UQZ1"/>
<dbReference type="InterPro" id="IPR036782">
    <property type="entry name" value="NE0471-like_N"/>
</dbReference>
<dbReference type="EMBL" id="CP121694">
    <property type="protein sequence ID" value="WRO22710.1"/>
    <property type="molecule type" value="Genomic_DNA"/>
</dbReference>
<accession>A0AAU0UQZ1</accession>
<name>A0AAU0UQZ1_9FIRM</name>
<evidence type="ECO:0000313" key="1">
    <source>
        <dbReference type="EMBL" id="WRO22710.1"/>
    </source>
</evidence>
<dbReference type="InterPro" id="IPR018841">
    <property type="entry name" value="DUF2442"/>
</dbReference>
<gene>
    <name evidence="1" type="ORF">MFMK1_002548</name>
</gene>
<dbReference type="SUPFAM" id="SSF143880">
    <property type="entry name" value="NE0471 N-terminal domain-like"/>
    <property type="match status" value="1"/>
</dbReference>
<dbReference type="Pfam" id="PF10387">
    <property type="entry name" value="DUF2442"/>
    <property type="match status" value="1"/>
</dbReference>
<sequence length="83" mass="9711">MYLAVINVKPLSDYQLLLTFENGEKKKFDMKPYLDKGIFKELKDEKKFESVRVSFDSIEWCNQADIDPEVLYEKSVAQTKAVN</sequence>
<dbReference type="Proteomes" id="UP001329915">
    <property type="component" value="Chromosome"/>
</dbReference>
<dbReference type="RefSeq" id="WP_366922113.1">
    <property type="nucleotide sequence ID" value="NZ_CP121694.1"/>
</dbReference>
<protein>
    <submittedName>
        <fullName evidence="1">DUF2442 domain-containing protein</fullName>
    </submittedName>
</protein>
<reference evidence="1 2" key="1">
    <citation type="submission" date="2023-04" db="EMBL/GenBank/DDBJ databases">
        <authorList>
            <person name="Hsu D."/>
        </authorList>
    </citation>
    <scope>NUCLEOTIDE SEQUENCE [LARGE SCALE GENOMIC DNA]</scope>
    <source>
        <strain evidence="1 2">MK1</strain>
    </source>
</reference>
<keyword evidence="2" id="KW-1185">Reference proteome</keyword>
<dbReference type="KEGG" id="dbc:MFMK1_002548"/>
<proteinExistence type="predicted"/>
<organism evidence="1 2">
    <name type="scientific">Metallumcola ferriviriculae</name>
    <dbReference type="NCBI Taxonomy" id="3039180"/>
    <lineage>
        <taxon>Bacteria</taxon>
        <taxon>Bacillati</taxon>
        <taxon>Bacillota</taxon>
        <taxon>Clostridia</taxon>
        <taxon>Neomoorellales</taxon>
        <taxon>Desulfitibacteraceae</taxon>
        <taxon>Metallumcola</taxon>
    </lineage>
</organism>
<evidence type="ECO:0000313" key="2">
    <source>
        <dbReference type="Proteomes" id="UP001329915"/>
    </source>
</evidence>